<dbReference type="OrthoDB" id="4777606at2759"/>
<protein>
    <submittedName>
        <fullName evidence="2">Uncharacterized protein</fullName>
    </submittedName>
</protein>
<dbReference type="PANTHER" id="PTHR46584:SF1">
    <property type="entry name" value="HMG DOMAIN-CONTAINING PROTEIN 4"/>
    <property type="match status" value="1"/>
</dbReference>
<evidence type="ECO:0000313" key="2">
    <source>
        <dbReference type="Ensembl" id="ENSMCSP00000016139.1"/>
    </source>
</evidence>
<dbReference type="InterPro" id="IPR042477">
    <property type="entry name" value="HMGXB4"/>
</dbReference>
<feature type="compositionally biased region" description="Basic and acidic residues" evidence="1">
    <location>
        <begin position="33"/>
        <end position="56"/>
    </location>
</feature>
<dbReference type="PANTHER" id="PTHR46584">
    <property type="entry name" value="HMG DOMAIN-CONTAINING PROTEIN 4"/>
    <property type="match status" value="1"/>
</dbReference>
<dbReference type="AlphaFoldDB" id="A0A8C5U688"/>
<dbReference type="Proteomes" id="UP000694560">
    <property type="component" value="Unplaced"/>
</dbReference>
<organism evidence="2 3">
    <name type="scientific">Malurus cyaneus samueli</name>
    <dbReference type="NCBI Taxonomy" id="2593467"/>
    <lineage>
        <taxon>Eukaryota</taxon>
        <taxon>Metazoa</taxon>
        <taxon>Chordata</taxon>
        <taxon>Craniata</taxon>
        <taxon>Vertebrata</taxon>
        <taxon>Euteleostomi</taxon>
        <taxon>Archelosauria</taxon>
        <taxon>Archosauria</taxon>
        <taxon>Dinosauria</taxon>
        <taxon>Saurischia</taxon>
        <taxon>Theropoda</taxon>
        <taxon>Coelurosauria</taxon>
        <taxon>Aves</taxon>
        <taxon>Neognathae</taxon>
        <taxon>Neoaves</taxon>
        <taxon>Telluraves</taxon>
        <taxon>Australaves</taxon>
        <taxon>Passeriformes</taxon>
        <taxon>Meliphagoidea</taxon>
        <taxon>Maluridae</taxon>
        <taxon>Malurus</taxon>
    </lineage>
</organism>
<evidence type="ECO:0000313" key="3">
    <source>
        <dbReference type="Proteomes" id="UP000694560"/>
    </source>
</evidence>
<dbReference type="Ensembl" id="ENSMCST00000016551.1">
    <property type="protein sequence ID" value="ENSMCSP00000016139.1"/>
    <property type="gene ID" value="ENSMCSG00000011369.1"/>
</dbReference>
<name>A0A8C5U688_9PASS</name>
<feature type="region of interest" description="Disordered" evidence="1">
    <location>
        <begin position="1"/>
        <end position="71"/>
    </location>
</feature>
<reference evidence="2" key="1">
    <citation type="submission" date="2025-08" db="UniProtKB">
        <authorList>
            <consortium name="Ensembl"/>
        </authorList>
    </citation>
    <scope>IDENTIFICATION</scope>
</reference>
<feature type="compositionally biased region" description="Basic and acidic residues" evidence="1">
    <location>
        <begin position="1"/>
        <end position="17"/>
    </location>
</feature>
<accession>A0A8C5U688</accession>
<evidence type="ECO:0000256" key="1">
    <source>
        <dbReference type="SAM" id="MobiDB-lite"/>
    </source>
</evidence>
<sequence>MAYDGTKKKEESHRSVDDGLAPGRIQREKKRSYKDLLQEEDEKTTQVRALREKDSEFFPGSESHKKKRKHSSDEFCYRGKVVIKQGKGLTDHEFRERTLLNQCHQTLCLAFYRRRVHQDAFEQVIRNLKLISTSQQKIRELHFHSL</sequence>
<proteinExistence type="predicted"/>
<reference evidence="2" key="2">
    <citation type="submission" date="2025-09" db="UniProtKB">
        <authorList>
            <consortium name="Ensembl"/>
        </authorList>
    </citation>
    <scope>IDENTIFICATION</scope>
</reference>
<keyword evidence="3" id="KW-1185">Reference proteome</keyword>